<dbReference type="EMBL" id="JAVDYC010000001">
    <property type="protein sequence ID" value="MDR7328120.1"/>
    <property type="molecule type" value="Genomic_DNA"/>
</dbReference>
<evidence type="ECO:0000313" key="3">
    <source>
        <dbReference type="Proteomes" id="UP001183629"/>
    </source>
</evidence>
<dbReference type="Proteomes" id="UP001183629">
    <property type="component" value="Unassembled WGS sequence"/>
</dbReference>
<keyword evidence="2" id="KW-0489">Methyltransferase</keyword>
<dbReference type="SUPFAM" id="SSF53335">
    <property type="entry name" value="S-adenosyl-L-methionine-dependent methyltransferases"/>
    <property type="match status" value="1"/>
</dbReference>
<dbReference type="CDD" id="cd02440">
    <property type="entry name" value="AdoMet_MTases"/>
    <property type="match status" value="1"/>
</dbReference>
<sequence length="258" mass="27319">MTEAQPDTTAVSSARVWNYLLGGTDNFPVDREVGDRIRQALPDIVVLAREQRKFLVRVVTYLAADAGVRQFLDIGAGLPTANNTHEIARRITPGARVVYVDRDPLVRAHARALLAGGPPGATDYVHCAAEDPETILRESARTLDLSEPVAVIMCGLLGNIADYDTARAVVVRLMAGLPAGSYLAVSDGVDTSPGIIAAVAAANRSGHPYNLRTPAQVAGYLDGLDPVPPGVVPIPQWRPEPGADPPPMDGRSGLARKP</sequence>
<dbReference type="InterPro" id="IPR029063">
    <property type="entry name" value="SAM-dependent_MTases_sf"/>
</dbReference>
<dbReference type="RefSeq" id="WP_310429039.1">
    <property type="nucleotide sequence ID" value="NZ_JAVDYC010000001.1"/>
</dbReference>
<dbReference type="GO" id="GO:0008168">
    <property type="term" value="F:methyltransferase activity"/>
    <property type="evidence" value="ECO:0007669"/>
    <property type="project" value="UniProtKB-KW"/>
</dbReference>
<keyword evidence="2" id="KW-0808">Transferase</keyword>
<dbReference type="AlphaFoldDB" id="A0AAE4CXD5"/>
<evidence type="ECO:0000256" key="1">
    <source>
        <dbReference type="SAM" id="MobiDB-lite"/>
    </source>
</evidence>
<dbReference type="PIRSF" id="PIRSF017393">
    <property type="entry name" value="MTase_SAV2177"/>
    <property type="match status" value="1"/>
</dbReference>
<dbReference type="Pfam" id="PF04672">
    <property type="entry name" value="Methyltransf_19"/>
    <property type="match status" value="1"/>
</dbReference>
<dbReference type="GO" id="GO:0032259">
    <property type="term" value="P:methylation"/>
    <property type="evidence" value="ECO:0007669"/>
    <property type="project" value="UniProtKB-KW"/>
</dbReference>
<dbReference type="Gene3D" id="3.40.50.150">
    <property type="entry name" value="Vaccinia Virus protein VP39"/>
    <property type="match status" value="1"/>
</dbReference>
<reference evidence="2 3" key="1">
    <citation type="submission" date="2023-07" db="EMBL/GenBank/DDBJ databases">
        <title>Sequencing the genomes of 1000 actinobacteria strains.</title>
        <authorList>
            <person name="Klenk H.-P."/>
        </authorList>
    </citation>
    <scope>NUCLEOTIDE SEQUENCE [LARGE SCALE GENOMIC DNA]</scope>
    <source>
        <strain evidence="2 3">DSM 44711</strain>
    </source>
</reference>
<organism evidence="2 3">
    <name type="scientific">Catenuloplanes niger</name>
    <dbReference type="NCBI Taxonomy" id="587534"/>
    <lineage>
        <taxon>Bacteria</taxon>
        <taxon>Bacillati</taxon>
        <taxon>Actinomycetota</taxon>
        <taxon>Actinomycetes</taxon>
        <taxon>Micromonosporales</taxon>
        <taxon>Micromonosporaceae</taxon>
        <taxon>Catenuloplanes</taxon>
    </lineage>
</organism>
<feature type="region of interest" description="Disordered" evidence="1">
    <location>
        <begin position="233"/>
        <end position="258"/>
    </location>
</feature>
<dbReference type="InterPro" id="IPR006764">
    <property type="entry name" value="SAM_dep_MeTrfase_SAV2177_type"/>
</dbReference>
<feature type="compositionally biased region" description="Pro residues" evidence="1">
    <location>
        <begin position="233"/>
        <end position="248"/>
    </location>
</feature>
<gene>
    <name evidence="2" type="ORF">J2S44_008370</name>
</gene>
<evidence type="ECO:0000313" key="2">
    <source>
        <dbReference type="EMBL" id="MDR7328120.1"/>
    </source>
</evidence>
<protein>
    <submittedName>
        <fullName evidence="2">SAM-dependent methyltransferase</fullName>
    </submittedName>
</protein>
<proteinExistence type="predicted"/>
<comment type="caution">
    <text evidence="2">The sequence shown here is derived from an EMBL/GenBank/DDBJ whole genome shotgun (WGS) entry which is preliminary data.</text>
</comment>
<name>A0AAE4CXD5_9ACTN</name>
<keyword evidence="3" id="KW-1185">Reference proteome</keyword>
<accession>A0AAE4CXD5</accession>